<sequence length="100" mass="11012">MIPACRPTIVLTGYPPCTRAQGAHRRDTSARSCLNHGLRGRSIHLRPRGSPRVDPPLSLLDTHHAHELREHTDVTRVPVHASTMGCEAVLSTLDPDDPRV</sequence>
<organism evidence="1 2">
    <name type="scientific">Pleurodeles waltl</name>
    <name type="common">Iberian ribbed newt</name>
    <dbReference type="NCBI Taxonomy" id="8319"/>
    <lineage>
        <taxon>Eukaryota</taxon>
        <taxon>Metazoa</taxon>
        <taxon>Chordata</taxon>
        <taxon>Craniata</taxon>
        <taxon>Vertebrata</taxon>
        <taxon>Euteleostomi</taxon>
        <taxon>Amphibia</taxon>
        <taxon>Batrachia</taxon>
        <taxon>Caudata</taxon>
        <taxon>Salamandroidea</taxon>
        <taxon>Salamandridae</taxon>
        <taxon>Pleurodelinae</taxon>
        <taxon>Pleurodeles</taxon>
    </lineage>
</organism>
<dbReference type="Proteomes" id="UP001066276">
    <property type="component" value="Chromosome 10"/>
</dbReference>
<reference evidence="1" key="1">
    <citation type="journal article" date="2022" name="bioRxiv">
        <title>Sequencing and chromosome-scale assembly of the giantPleurodeles waltlgenome.</title>
        <authorList>
            <person name="Brown T."/>
            <person name="Elewa A."/>
            <person name="Iarovenko S."/>
            <person name="Subramanian E."/>
            <person name="Araus A.J."/>
            <person name="Petzold A."/>
            <person name="Susuki M."/>
            <person name="Suzuki K.-i.T."/>
            <person name="Hayashi T."/>
            <person name="Toyoda A."/>
            <person name="Oliveira C."/>
            <person name="Osipova E."/>
            <person name="Leigh N.D."/>
            <person name="Simon A."/>
            <person name="Yun M.H."/>
        </authorList>
    </citation>
    <scope>NUCLEOTIDE SEQUENCE</scope>
    <source>
        <strain evidence="1">20211129_DDA</strain>
        <tissue evidence="1">Liver</tissue>
    </source>
</reference>
<evidence type="ECO:0000313" key="1">
    <source>
        <dbReference type="EMBL" id="KAJ1095371.1"/>
    </source>
</evidence>
<gene>
    <name evidence="1" type="ORF">NDU88_000536</name>
</gene>
<name>A0AAV7LV05_PLEWA</name>
<dbReference type="EMBL" id="JANPWB010000014">
    <property type="protein sequence ID" value="KAJ1095371.1"/>
    <property type="molecule type" value="Genomic_DNA"/>
</dbReference>
<keyword evidence="2" id="KW-1185">Reference proteome</keyword>
<accession>A0AAV7LV05</accession>
<evidence type="ECO:0000313" key="2">
    <source>
        <dbReference type="Proteomes" id="UP001066276"/>
    </source>
</evidence>
<protein>
    <submittedName>
        <fullName evidence="1">Uncharacterized protein</fullName>
    </submittedName>
</protein>
<comment type="caution">
    <text evidence="1">The sequence shown here is derived from an EMBL/GenBank/DDBJ whole genome shotgun (WGS) entry which is preliminary data.</text>
</comment>
<proteinExistence type="predicted"/>
<dbReference type="AlphaFoldDB" id="A0AAV7LV05"/>